<dbReference type="RefSeq" id="WP_226393052.1">
    <property type="nucleotide sequence ID" value="NZ_JADCKB010000017.1"/>
</dbReference>
<evidence type="ECO:0000313" key="1">
    <source>
        <dbReference type="EMBL" id="MBE5040499.1"/>
    </source>
</evidence>
<dbReference type="InterPro" id="IPR053161">
    <property type="entry name" value="Ulvan_degrading_GH"/>
</dbReference>
<dbReference type="EMBL" id="JADCKB010000017">
    <property type="protein sequence ID" value="MBE5040499.1"/>
    <property type="molecule type" value="Genomic_DNA"/>
</dbReference>
<dbReference type="PANTHER" id="PTHR36848">
    <property type="entry name" value="DNA-BINDING PROTEIN (PUTATIVE SECRETED PROTEIN)-RELATED"/>
    <property type="match status" value="1"/>
</dbReference>
<dbReference type="Proteomes" id="UP000806542">
    <property type="component" value="Unassembled WGS sequence"/>
</dbReference>
<organism evidence="1 2">
    <name type="scientific">Ructibacterium gallinarum</name>
    <dbReference type="NCBI Taxonomy" id="2779355"/>
    <lineage>
        <taxon>Bacteria</taxon>
        <taxon>Bacillati</taxon>
        <taxon>Bacillota</taxon>
        <taxon>Clostridia</taxon>
        <taxon>Eubacteriales</taxon>
        <taxon>Oscillospiraceae</taxon>
        <taxon>Ructibacterium</taxon>
    </lineage>
</organism>
<dbReference type="AlphaFoldDB" id="A0A9D5M4E3"/>
<name>A0A9D5M4E3_9FIRM</name>
<evidence type="ECO:0008006" key="3">
    <source>
        <dbReference type="Google" id="ProtNLM"/>
    </source>
</evidence>
<reference evidence="1" key="1">
    <citation type="submission" date="2020-10" db="EMBL/GenBank/DDBJ databases">
        <title>ChiBAC.</title>
        <authorList>
            <person name="Zenner C."/>
            <person name="Hitch T.C.A."/>
            <person name="Clavel T."/>
        </authorList>
    </citation>
    <scope>NUCLEOTIDE SEQUENCE</scope>
    <source>
        <strain evidence="1">DSM 107454</strain>
    </source>
</reference>
<evidence type="ECO:0000313" key="2">
    <source>
        <dbReference type="Proteomes" id="UP000806542"/>
    </source>
</evidence>
<accession>A0A9D5M4E3</accession>
<sequence length="780" mass="89642">MFTFDSIKRIDQFNKDEFINPPKENFPIYSWVWNDVLTREKIKDGIEEMNRLNIKGFYIIPIPPEFRPDSMITKLYPPYLSDGFFEYVDYAIEISKKFDMEVWLYDEGGWPSGQASGRVAENIENPYVRLVKLDESDGKIRREYKQNGITDLLNKEVTECFIKLTHNEYVDKLSNINKCSCFFTDEPKTEMPSCTAEFEKIWKKRYKLPLNELYEIVFKKNHTEEEQKYLIAYKLMIGEIFKRNYFESIKKYCNEHDLLSVGHLDRDHVAESAGYLGYGSVISILRTLDIPGIDVIARQIMPGCCVEEKQDTVLRFFPRVASSAAHLNGTNLALSESFSVYGTISYEIMRYVVNYQISRGINLINPMLISYGKSGFLTYAQRPNFSENAPLAHALSQFNMETARKCYMMTRGRTVIHTALLCPVNGLLAGGEYSKNCAAQYKMLGEKLENCGIDFDIIDYDAVREGTLKENQIEIGDMVYTNIYWIDDKFIPEDIMTVLKKVGSDATPLYMSSDGYKNIKVTMRKTATERICFLYNEGGDAVQSRIGIPDIRNAYVCDIQTGEYLSCNTYTENDWSFFDVKLESGESIIVVFTDEKLSYKAEDCTGLIVKIENVNSIGFKRYRLCEDGFATNSGRLHKEYFGEFSFEKYLGKDFSGEVTFSGNFKIPDAKIENAYFVMEQVECCAAVEINNIHIGYALHPPYRIKFDPSILEKGENKVVFTVANSVANEYVYSDNEKNYTEAQLGTYHRMTQGYEQDMISGGIYGDIKIECEIAVKKNEN</sequence>
<gene>
    <name evidence="1" type="ORF">INF28_08510</name>
</gene>
<proteinExistence type="predicted"/>
<dbReference type="SUPFAM" id="SSF49785">
    <property type="entry name" value="Galactose-binding domain-like"/>
    <property type="match status" value="1"/>
</dbReference>
<dbReference type="Gene3D" id="2.60.120.260">
    <property type="entry name" value="Galactose-binding domain-like"/>
    <property type="match status" value="1"/>
</dbReference>
<protein>
    <recommendedName>
        <fullName evidence="3">Glycosyl hydrolases family 2, sugar binding domain</fullName>
    </recommendedName>
</protein>
<comment type="caution">
    <text evidence="1">The sequence shown here is derived from an EMBL/GenBank/DDBJ whole genome shotgun (WGS) entry which is preliminary data.</text>
</comment>
<dbReference type="InterPro" id="IPR008979">
    <property type="entry name" value="Galactose-bd-like_sf"/>
</dbReference>
<keyword evidence="2" id="KW-1185">Reference proteome</keyword>
<dbReference type="PANTHER" id="PTHR36848:SF2">
    <property type="entry name" value="SECRETED PROTEIN"/>
    <property type="match status" value="1"/>
</dbReference>